<proteinExistence type="predicted"/>
<dbReference type="PANTHER" id="PTHR43751">
    <property type="entry name" value="SULFATASE"/>
    <property type="match status" value="1"/>
</dbReference>
<dbReference type="RefSeq" id="WP_012530061.1">
    <property type="nucleotide sequence ID" value="NC_011146.1"/>
</dbReference>
<dbReference type="InterPro" id="IPR000917">
    <property type="entry name" value="Sulfatase_N"/>
</dbReference>
<gene>
    <name evidence="3" type="ordered locus">Gbem_1627</name>
</gene>
<dbReference type="PANTHER" id="PTHR43751:SF3">
    <property type="entry name" value="SULFATASE N-TERMINAL DOMAIN-CONTAINING PROTEIN"/>
    <property type="match status" value="1"/>
</dbReference>
<dbReference type="EMBL" id="CP001124">
    <property type="protein sequence ID" value="ACH38645.1"/>
    <property type="molecule type" value="Genomic_DNA"/>
</dbReference>
<organism evidence="3 4">
    <name type="scientific">Citrifermentans bemidjiense (strain ATCC BAA-1014 / DSM 16622 / JCM 12645 / Bem)</name>
    <name type="common">Geobacter bemidjiensis</name>
    <dbReference type="NCBI Taxonomy" id="404380"/>
    <lineage>
        <taxon>Bacteria</taxon>
        <taxon>Pseudomonadati</taxon>
        <taxon>Thermodesulfobacteriota</taxon>
        <taxon>Desulfuromonadia</taxon>
        <taxon>Geobacterales</taxon>
        <taxon>Geobacteraceae</taxon>
        <taxon>Citrifermentans</taxon>
    </lineage>
</organism>
<feature type="transmembrane region" description="Helical" evidence="1">
    <location>
        <begin position="55"/>
        <end position="80"/>
    </location>
</feature>
<keyword evidence="4" id="KW-1185">Reference proteome</keyword>
<dbReference type="SUPFAM" id="SSF53649">
    <property type="entry name" value="Alkaline phosphatase-like"/>
    <property type="match status" value="1"/>
</dbReference>
<dbReference type="KEGG" id="gbm:Gbem_1627"/>
<reference evidence="3 4" key="2">
    <citation type="journal article" date="2010" name="BMC Genomics">
        <title>The genome of Geobacter bemidjiensis, exemplar for the subsurface clade of Geobacter species that predominate in Fe(III)-reducing subsurface environments.</title>
        <authorList>
            <person name="Aklujkar M."/>
            <person name="Young N.D."/>
            <person name="Holmes D."/>
            <person name="Chavan M."/>
            <person name="Risso C."/>
            <person name="Kiss H.E."/>
            <person name="Han C.S."/>
            <person name="Land M.L."/>
            <person name="Lovley D.R."/>
        </authorList>
    </citation>
    <scope>NUCLEOTIDE SEQUENCE [LARGE SCALE GENOMIC DNA]</scope>
    <source>
        <strain evidence="4">ATCC BAA-1014 / DSM 16622 / JCM 12645 / Bem</strain>
    </source>
</reference>
<name>B5E8R0_CITBB</name>
<dbReference type="InterPro" id="IPR017850">
    <property type="entry name" value="Alkaline_phosphatase_core_sf"/>
</dbReference>
<dbReference type="Pfam" id="PF00884">
    <property type="entry name" value="Sulfatase"/>
    <property type="match status" value="1"/>
</dbReference>
<dbReference type="InterPro" id="IPR052701">
    <property type="entry name" value="GAG_Ulvan_Degrading_Sulfatases"/>
</dbReference>
<sequence length="657" mass="72785">MPLDSHPDHPTTLRDRLLYVFKLWSCFLSLVYLPLDLIFRLDSFLLSRPVSYVVVSSATLLLLMVLLSVVIAGAYFPWAVLAGVVRRGRDPHRDNAKLTHFLLVFLGCMLFAKLFKLWLAKIGHPVSLRAIYIGLALFLAICWANRQVFHQRIRYLVLSLSGPRFLPSLCAITFAITLGHAINGGPQPSGKLQRSHSAARTGTPNIILITFDALSAEDMSLYGYHLKTTPSMDAFARECYVFESVIATSNWTRPTAASLMTGEYPDRHRLINIGSHDNVIAAPDESLPAYLRDSGMRTAAVIANGGYAHPYAIGLADQFDHKPFLAPDQQRLPYFNPLLMFHPEYSYLGEHYFKNGAALWLGEILSELVGQLDNFCRHTVTIFPPEMVFRHGERYLNSHREKPMFLWLHSFAPHAAYLPPPPQKGTFLPGNGLADNVTQGAFLGAYPDSKQGTVDQLRLRYDEHILYADYALGKHLRFLRDSGRMEDSIIIISADHGESFAGGYQGHGGPLLSQPLVHIPLLIHLPGQTSGKRITGTASQVDIAPTVVELLGGKIPRWMEGKSLKGALTGGSIPTQPVFCMNLDGNRTHGKLTKGNIAVLFEGYKYVQDIGGGPGRLYDLRSGQSEIVDLADRERARAGAMRRLVLDRFGSSGSLSE</sequence>
<dbReference type="AlphaFoldDB" id="B5E8R0"/>
<dbReference type="STRING" id="404380.Gbem_1627"/>
<keyword evidence="1" id="KW-0472">Membrane</keyword>
<feature type="transmembrane region" description="Helical" evidence="1">
    <location>
        <begin position="17"/>
        <end position="35"/>
    </location>
</feature>
<protein>
    <submittedName>
        <fullName evidence="3">Sulfatase</fullName>
    </submittedName>
</protein>
<reference evidence="3 4" key="1">
    <citation type="submission" date="2008-07" db="EMBL/GenBank/DDBJ databases">
        <title>Complete sequence of Geobacter bemidjiensis BEM.</title>
        <authorList>
            <consortium name="US DOE Joint Genome Institute"/>
            <person name="Lucas S."/>
            <person name="Copeland A."/>
            <person name="Lapidus A."/>
            <person name="Glavina del Rio T."/>
            <person name="Dalin E."/>
            <person name="Tice H."/>
            <person name="Bruce D."/>
            <person name="Goodwin L."/>
            <person name="Pitluck S."/>
            <person name="Kiss H."/>
            <person name="Brettin T."/>
            <person name="Detter J.C."/>
            <person name="Han C."/>
            <person name="Kuske C.R."/>
            <person name="Schmutz J."/>
            <person name="Larimer F."/>
            <person name="Land M."/>
            <person name="Hauser L."/>
            <person name="Kyrpides N."/>
            <person name="Lykidis A."/>
            <person name="Lovley D."/>
            <person name="Richardson P."/>
        </authorList>
    </citation>
    <scope>NUCLEOTIDE SEQUENCE [LARGE SCALE GENOMIC DNA]</scope>
    <source>
        <strain evidence="4">ATCC BAA-1014 / DSM 16622 / JCM 12645 / Bem</strain>
    </source>
</reference>
<feature type="transmembrane region" description="Helical" evidence="1">
    <location>
        <begin position="101"/>
        <end position="120"/>
    </location>
</feature>
<accession>B5E8R0</accession>
<evidence type="ECO:0000313" key="3">
    <source>
        <dbReference type="EMBL" id="ACH38645.1"/>
    </source>
</evidence>
<feature type="domain" description="Sulfatase N-terminal" evidence="2">
    <location>
        <begin position="204"/>
        <end position="552"/>
    </location>
</feature>
<dbReference type="OrthoDB" id="5500422at2"/>
<keyword evidence="1" id="KW-0812">Transmembrane</keyword>
<keyword evidence="1" id="KW-1133">Transmembrane helix</keyword>
<evidence type="ECO:0000313" key="4">
    <source>
        <dbReference type="Proteomes" id="UP000008825"/>
    </source>
</evidence>
<evidence type="ECO:0000259" key="2">
    <source>
        <dbReference type="Pfam" id="PF00884"/>
    </source>
</evidence>
<dbReference type="Gene3D" id="3.40.720.10">
    <property type="entry name" value="Alkaline Phosphatase, subunit A"/>
    <property type="match status" value="1"/>
</dbReference>
<evidence type="ECO:0000256" key="1">
    <source>
        <dbReference type="SAM" id="Phobius"/>
    </source>
</evidence>
<dbReference type="Proteomes" id="UP000008825">
    <property type="component" value="Chromosome"/>
</dbReference>
<feature type="transmembrane region" description="Helical" evidence="1">
    <location>
        <begin position="126"/>
        <end position="144"/>
    </location>
</feature>
<dbReference type="HOGENOM" id="CLU_006332_14_1_7"/>
<feature type="transmembrane region" description="Helical" evidence="1">
    <location>
        <begin position="165"/>
        <end position="182"/>
    </location>
</feature>
<dbReference type="CDD" id="cd16148">
    <property type="entry name" value="sulfatase_like"/>
    <property type="match status" value="1"/>
</dbReference>
<dbReference type="eggNOG" id="COG3119">
    <property type="taxonomic scope" value="Bacteria"/>
</dbReference>